<evidence type="ECO:0000259" key="2">
    <source>
        <dbReference type="PROSITE" id="PS50980"/>
    </source>
</evidence>
<gene>
    <name evidence="3" type="ORF">IPK02_15950</name>
</gene>
<evidence type="ECO:0000256" key="1">
    <source>
        <dbReference type="ARBA" id="ARBA00022679"/>
    </source>
</evidence>
<dbReference type="GO" id="GO:0003989">
    <property type="term" value="F:acetyl-CoA carboxylase activity"/>
    <property type="evidence" value="ECO:0007669"/>
    <property type="project" value="InterPro"/>
</dbReference>
<proteinExistence type="predicted"/>
<evidence type="ECO:0000313" key="4">
    <source>
        <dbReference type="Proteomes" id="UP000706151"/>
    </source>
</evidence>
<comment type="caution">
    <text evidence="3">The sequence shown here is derived from an EMBL/GenBank/DDBJ whole genome shotgun (WGS) entry which is preliminary data.</text>
</comment>
<dbReference type="Pfam" id="PF01039">
    <property type="entry name" value="Carboxyl_trans"/>
    <property type="match status" value="1"/>
</dbReference>
<sequence>MSTPDFIGFTPTHSYFEANARVRLQQLLDRGGFHEFLPPEAVEPSPHLAALDLPGAFDDGVIIGSGRLGGKAVLVAAQEGRFMGGAVGEIHGAKIVGLLRRALAEKPAAVLLLVDSGGVRLHEANAGLIAIAEIMRAVLATRAAGVPVLALVGGSCGAFGGMGIVTRLCSAIFISEEGRLALSGPEVIETVMGVEEFDSKDRALVWRVTGGKHRYLMGDCAELVGDDSASFRQGAIEYLNVHVEAKPSLANLRAAQQALAARMKRFGPYRDGLEVWADLGVADPQQVPIIDRDSLLTEQAVSGGFLAFGLMVDRTYALADAQVRVMT</sequence>
<dbReference type="GO" id="GO:0005975">
    <property type="term" value="P:carbohydrate metabolic process"/>
    <property type="evidence" value="ECO:0007669"/>
    <property type="project" value="InterPro"/>
</dbReference>
<name>A0A935T956_9PROT</name>
<dbReference type="Proteomes" id="UP000706151">
    <property type="component" value="Unassembled WGS sequence"/>
</dbReference>
<dbReference type="InterPro" id="IPR000438">
    <property type="entry name" value="Acetyl_CoA_COase_Trfase_b_su"/>
</dbReference>
<dbReference type="PROSITE" id="PS50980">
    <property type="entry name" value="COA_CT_NTER"/>
    <property type="match status" value="1"/>
</dbReference>
<dbReference type="GO" id="GO:0016831">
    <property type="term" value="F:carboxy-lyase activity"/>
    <property type="evidence" value="ECO:0007669"/>
    <property type="project" value="InterPro"/>
</dbReference>
<organism evidence="3 4">
    <name type="scientific">Candidatus Accumulibacter affinis</name>
    <dbReference type="NCBI Taxonomy" id="2954384"/>
    <lineage>
        <taxon>Bacteria</taxon>
        <taxon>Pseudomonadati</taxon>
        <taxon>Pseudomonadota</taxon>
        <taxon>Betaproteobacteria</taxon>
        <taxon>Candidatus Accumulibacter</taxon>
    </lineage>
</organism>
<dbReference type="InterPro" id="IPR029045">
    <property type="entry name" value="ClpP/crotonase-like_dom_sf"/>
</dbReference>
<dbReference type="GO" id="GO:0009317">
    <property type="term" value="C:acetyl-CoA carboxylase complex"/>
    <property type="evidence" value="ECO:0007669"/>
    <property type="project" value="InterPro"/>
</dbReference>
<dbReference type="PANTHER" id="PTHR42995">
    <property type="entry name" value="ACETYL-COENZYME A CARBOXYLASE CARBOXYL TRANSFERASE SUBUNIT BETA, CHLOROPLASTIC"/>
    <property type="match status" value="1"/>
</dbReference>
<dbReference type="SUPFAM" id="SSF52096">
    <property type="entry name" value="ClpP/crotonase"/>
    <property type="match status" value="1"/>
</dbReference>
<accession>A0A935T956</accession>
<dbReference type="NCBIfam" id="NF005530">
    <property type="entry name" value="PRK07189.1"/>
    <property type="match status" value="1"/>
</dbReference>
<dbReference type="Gene3D" id="3.90.226.10">
    <property type="entry name" value="2-enoyl-CoA Hydratase, Chain A, domain 1"/>
    <property type="match status" value="1"/>
</dbReference>
<evidence type="ECO:0000313" key="3">
    <source>
        <dbReference type="EMBL" id="MBK7955320.1"/>
    </source>
</evidence>
<reference evidence="3 4" key="1">
    <citation type="submission" date="2020-10" db="EMBL/GenBank/DDBJ databases">
        <title>Connecting structure to function with the recovery of over 1000 high-quality activated sludge metagenome-assembled genomes encoding full-length rRNA genes using long-read sequencing.</title>
        <authorList>
            <person name="Singleton C.M."/>
            <person name="Petriglieri F."/>
            <person name="Kristensen J.M."/>
            <person name="Kirkegaard R.H."/>
            <person name="Michaelsen T.Y."/>
            <person name="Andersen M.H."/>
            <person name="Karst S.M."/>
            <person name="Dueholm M.S."/>
            <person name="Nielsen P.H."/>
            <person name="Albertsen M."/>
        </authorList>
    </citation>
    <scope>NUCLEOTIDE SEQUENCE [LARGE SCALE GENOMIC DNA]</scope>
    <source>
        <strain evidence="3">Fred_18-Q3-R57-64_BAT3C.720</strain>
    </source>
</reference>
<protein>
    <submittedName>
        <fullName evidence="3">Biotin-independent malonate decarboxylase subunit beta</fullName>
    </submittedName>
</protein>
<dbReference type="PRINTS" id="PR01070">
    <property type="entry name" value="ACCCTRFRASEB"/>
</dbReference>
<dbReference type="AlphaFoldDB" id="A0A935T956"/>
<dbReference type="NCBIfam" id="TIGR03133">
    <property type="entry name" value="malonate_beta"/>
    <property type="match status" value="1"/>
</dbReference>
<keyword evidence="1" id="KW-0808">Transferase</keyword>
<dbReference type="EMBL" id="JADJOT010000010">
    <property type="protein sequence ID" value="MBK7955320.1"/>
    <property type="molecule type" value="Genomic_DNA"/>
</dbReference>
<dbReference type="GO" id="GO:0006633">
    <property type="term" value="P:fatty acid biosynthetic process"/>
    <property type="evidence" value="ECO:0007669"/>
    <property type="project" value="InterPro"/>
</dbReference>
<dbReference type="GO" id="GO:0016740">
    <property type="term" value="F:transferase activity"/>
    <property type="evidence" value="ECO:0007669"/>
    <property type="project" value="UniProtKB-KW"/>
</dbReference>
<dbReference type="InterPro" id="IPR011762">
    <property type="entry name" value="COA_CT_N"/>
</dbReference>
<dbReference type="GO" id="GO:2001295">
    <property type="term" value="P:malonyl-CoA biosynthetic process"/>
    <property type="evidence" value="ECO:0007669"/>
    <property type="project" value="TreeGrafter"/>
</dbReference>
<feature type="domain" description="CoA carboxyltransferase N-terminal" evidence="2">
    <location>
        <begin position="1"/>
        <end position="247"/>
    </location>
</feature>
<dbReference type="InterPro" id="IPR034733">
    <property type="entry name" value="AcCoA_carboxyl_beta"/>
</dbReference>
<dbReference type="InterPro" id="IPR017556">
    <property type="entry name" value="Malonate_beta"/>
</dbReference>
<dbReference type="PANTHER" id="PTHR42995:SF1">
    <property type="entry name" value="MALONATE DECARBOXYLASE BETA SUBUNIT"/>
    <property type="match status" value="1"/>
</dbReference>